<accession>A0A9N9HWM2</accession>
<feature type="non-terminal residue" evidence="1">
    <location>
        <position position="1"/>
    </location>
</feature>
<organism evidence="1 2">
    <name type="scientific">Funneliformis caledonium</name>
    <dbReference type="NCBI Taxonomy" id="1117310"/>
    <lineage>
        <taxon>Eukaryota</taxon>
        <taxon>Fungi</taxon>
        <taxon>Fungi incertae sedis</taxon>
        <taxon>Mucoromycota</taxon>
        <taxon>Glomeromycotina</taxon>
        <taxon>Glomeromycetes</taxon>
        <taxon>Glomerales</taxon>
        <taxon>Glomeraceae</taxon>
        <taxon>Funneliformis</taxon>
    </lineage>
</organism>
<evidence type="ECO:0000313" key="2">
    <source>
        <dbReference type="Proteomes" id="UP000789570"/>
    </source>
</evidence>
<evidence type="ECO:0000313" key="1">
    <source>
        <dbReference type="EMBL" id="CAG8709932.1"/>
    </source>
</evidence>
<gene>
    <name evidence="1" type="ORF">FCALED_LOCUS13866</name>
</gene>
<comment type="caution">
    <text evidence="1">The sequence shown here is derived from an EMBL/GenBank/DDBJ whole genome shotgun (WGS) entry which is preliminary data.</text>
</comment>
<protein>
    <submittedName>
        <fullName evidence="1">9084_t:CDS:1</fullName>
    </submittedName>
</protein>
<name>A0A9N9HWM2_9GLOM</name>
<feature type="non-terminal residue" evidence="1">
    <location>
        <position position="95"/>
    </location>
</feature>
<proteinExistence type="predicted"/>
<reference evidence="1" key="1">
    <citation type="submission" date="2021-06" db="EMBL/GenBank/DDBJ databases">
        <authorList>
            <person name="Kallberg Y."/>
            <person name="Tangrot J."/>
            <person name="Rosling A."/>
        </authorList>
    </citation>
    <scope>NUCLEOTIDE SEQUENCE</scope>
    <source>
        <strain evidence="1">UK204</strain>
    </source>
</reference>
<keyword evidence="2" id="KW-1185">Reference proteome</keyword>
<dbReference type="Proteomes" id="UP000789570">
    <property type="component" value="Unassembled WGS sequence"/>
</dbReference>
<dbReference type="AlphaFoldDB" id="A0A9N9HWM2"/>
<dbReference type="EMBL" id="CAJVPQ010008789">
    <property type="protein sequence ID" value="CAG8709932.1"/>
    <property type="molecule type" value="Genomic_DNA"/>
</dbReference>
<sequence length="95" mass="10695">MYVEIELDSIEREQKKLKVDEYNCKKNSQDKSVYEPEILSVETDLISASSKPLKILLTGSFADLKQEAELKKASLPTSAADQLEIVKLVISDYSN</sequence>